<keyword evidence="1" id="KW-0645">Protease</keyword>
<dbReference type="GO" id="GO:0004252">
    <property type="term" value="F:serine-type endopeptidase activity"/>
    <property type="evidence" value="ECO:0007669"/>
    <property type="project" value="InterPro"/>
</dbReference>
<dbReference type="EMBL" id="JAHJDP010000084">
    <property type="protein sequence ID" value="MBU2692028.1"/>
    <property type="molecule type" value="Genomic_DNA"/>
</dbReference>
<dbReference type="Pfam" id="PF13620">
    <property type="entry name" value="CarboxypepD_reg"/>
    <property type="match status" value="1"/>
</dbReference>
<feature type="domain" description="FlgD/Vpr Ig-like" evidence="6">
    <location>
        <begin position="864"/>
        <end position="929"/>
    </location>
</feature>
<comment type="similarity">
    <text evidence="4">Belongs to the peptidase S8 family.</text>
</comment>
<proteinExistence type="inferred from homology"/>
<dbReference type="GO" id="GO:0004180">
    <property type="term" value="F:carboxypeptidase activity"/>
    <property type="evidence" value="ECO:0007669"/>
    <property type="project" value="UniProtKB-KW"/>
</dbReference>
<evidence type="ECO:0000313" key="7">
    <source>
        <dbReference type="EMBL" id="MBU2692028.1"/>
    </source>
</evidence>
<name>A0A948RVY8_UNCEI</name>
<dbReference type="Gene3D" id="2.60.40.4070">
    <property type="match status" value="1"/>
</dbReference>
<evidence type="ECO:0000259" key="6">
    <source>
        <dbReference type="Pfam" id="PF13860"/>
    </source>
</evidence>
<gene>
    <name evidence="7" type="ORF">KJ970_14000</name>
</gene>
<dbReference type="SUPFAM" id="SSF49464">
    <property type="entry name" value="Carboxypeptidase regulatory domain-like"/>
    <property type="match status" value="1"/>
</dbReference>
<organism evidence="7 8">
    <name type="scientific">Eiseniibacteriota bacterium</name>
    <dbReference type="NCBI Taxonomy" id="2212470"/>
    <lineage>
        <taxon>Bacteria</taxon>
        <taxon>Candidatus Eiseniibacteriota</taxon>
    </lineage>
</organism>
<evidence type="ECO:0000259" key="5">
    <source>
        <dbReference type="Pfam" id="PF00082"/>
    </source>
</evidence>
<dbReference type="Pfam" id="PF00082">
    <property type="entry name" value="Peptidase_S8"/>
    <property type="match status" value="1"/>
</dbReference>
<protein>
    <submittedName>
        <fullName evidence="7">Carboxypeptidase regulatory-like domain-containing protein</fullName>
    </submittedName>
</protein>
<dbReference type="NCBIfam" id="TIGR04183">
    <property type="entry name" value="Por_Secre_tail"/>
    <property type="match status" value="1"/>
</dbReference>
<dbReference type="Pfam" id="PF13860">
    <property type="entry name" value="FlgD_ig"/>
    <property type="match status" value="1"/>
</dbReference>
<dbReference type="PROSITE" id="PS00138">
    <property type="entry name" value="SUBTILASE_SER"/>
    <property type="match status" value="1"/>
</dbReference>
<evidence type="ECO:0000256" key="2">
    <source>
        <dbReference type="ARBA" id="ARBA00022801"/>
    </source>
</evidence>
<dbReference type="InterPro" id="IPR026444">
    <property type="entry name" value="Secre_tail"/>
</dbReference>
<dbReference type="PROSITE" id="PS51892">
    <property type="entry name" value="SUBTILASE"/>
    <property type="match status" value="1"/>
</dbReference>
<dbReference type="Pfam" id="PF20773">
    <property type="entry name" value="InhA-like_MAM"/>
    <property type="match status" value="1"/>
</dbReference>
<comment type="caution">
    <text evidence="4">Lacks conserved residue(s) required for the propagation of feature annotation.</text>
</comment>
<dbReference type="InterPro" id="IPR023828">
    <property type="entry name" value="Peptidase_S8_Ser-AS"/>
</dbReference>
<comment type="caution">
    <text evidence="7">The sequence shown here is derived from an EMBL/GenBank/DDBJ whole genome shotgun (WGS) entry which is preliminary data.</text>
</comment>
<keyword evidence="2" id="KW-0378">Hydrolase</keyword>
<evidence type="ECO:0000256" key="1">
    <source>
        <dbReference type="ARBA" id="ARBA00022670"/>
    </source>
</evidence>
<keyword evidence="7" id="KW-0121">Carboxypeptidase</keyword>
<accession>A0A948RVY8</accession>
<dbReference type="InterPro" id="IPR008969">
    <property type="entry name" value="CarboxyPept-like_regulatory"/>
</dbReference>
<dbReference type="InterPro" id="IPR000209">
    <property type="entry name" value="Peptidase_S8/S53_dom"/>
</dbReference>
<keyword evidence="3" id="KW-0720">Serine protease</keyword>
<dbReference type="PRINTS" id="PR00723">
    <property type="entry name" value="SUBTILISIN"/>
</dbReference>
<feature type="domain" description="Peptidase S8/S53" evidence="5">
    <location>
        <begin position="245"/>
        <end position="470"/>
    </location>
</feature>
<evidence type="ECO:0000313" key="8">
    <source>
        <dbReference type="Proteomes" id="UP000777784"/>
    </source>
</evidence>
<dbReference type="Gene3D" id="2.60.40.1120">
    <property type="entry name" value="Carboxypeptidase-like, regulatory domain"/>
    <property type="match status" value="1"/>
</dbReference>
<dbReference type="InterPro" id="IPR025965">
    <property type="entry name" value="FlgD/Vpr_Ig-like"/>
</dbReference>
<dbReference type="GO" id="GO:0006508">
    <property type="term" value="P:proteolysis"/>
    <property type="evidence" value="ECO:0007669"/>
    <property type="project" value="UniProtKB-KW"/>
</dbReference>
<dbReference type="InterPro" id="IPR036852">
    <property type="entry name" value="Peptidase_S8/S53_dom_sf"/>
</dbReference>
<reference evidence="7" key="1">
    <citation type="submission" date="2021-05" db="EMBL/GenBank/DDBJ databases">
        <title>Energy efficiency and biological interactions define the core microbiome of deep oligotrophic groundwater.</title>
        <authorList>
            <person name="Mehrshad M."/>
            <person name="Lopez-Fernandez M."/>
            <person name="Bell E."/>
            <person name="Bernier-Latmani R."/>
            <person name="Bertilsson S."/>
            <person name="Dopson M."/>
        </authorList>
    </citation>
    <scope>NUCLEOTIDE SEQUENCE</scope>
    <source>
        <strain evidence="7">Modern_marine.mb.64</strain>
    </source>
</reference>
<dbReference type="InterPro" id="IPR015500">
    <property type="entry name" value="Peptidase_S8_subtilisin-rel"/>
</dbReference>
<dbReference type="SUPFAM" id="SSF52743">
    <property type="entry name" value="Subtilisin-like"/>
    <property type="match status" value="1"/>
</dbReference>
<evidence type="ECO:0000256" key="4">
    <source>
        <dbReference type="PROSITE-ProRule" id="PRU01240"/>
    </source>
</evidence>
<sequence length="942" mass="98806">MTRHRLMAILPIFSLIAAIGLAPVWGNDLNLNELRYQTPAPTGRIIIKFAEGSGLAVENGLLRPDAPDAPRVAALLRRAAAAFRLERHFSRDAAALDAERRAGQGRVGSRLPNLNRYARLTPLIPSDFSSREALLGILKALWADPAIETAFLEPRAVPAALGFDAFAGTFDAGAAFAGRLQERSPDYTPQQGYLDPAPDGVDAEGVWATAGGRGQSVKVLDIEGAWLWDHEDLPAPFFTAGGAIEDEGWRNHGTAVAGEIRAIGNLYGVTGISHEVQIGGVSIAELGTADAINTAAANLDPGDIFLIELHAPGPNATGQGQFGYVCMEFWQDVFDAILVASANGRICCEAAGNGQQDFDDAVYMGLFDRNVRDSGAIICGASNGGALEPAGFTNYGARVDLHGWGYSVCTTGYGNLQGGDEIEWYTDTFSGTSSASPIVTGSVASLQGMVKAAFGIPLNARLARDILVATGTPQEGTDHIGPRPNLTAAWAEAQNGIGAVAGTVTDAASGLPIPDVTVTALETGAFAVTGAGGVYSLPFQSGTYTLLFTSFFYASATEPVIITTGNTSIVDVALTAAPTIEIGGVVYADDAYTELENVRVTPIGVPLSGAVTGPDGRWSIPGFPEGNAYIFIFDNLPGYGVDAYWVGGPSLDPGLTRSDVEFAVQLPTAAEDFESGGGGFYNESIWEYGTPLAGGPSAGFSGQNCWGVGMTGDYGDDIIGVLESPAYDFSDETELRLSFHYWCETESGFDGANLQILDLGSLEWTTLTPSGGYPSISLSGIGYDPGWSGSTGGWTGAVFDLSAYISDTVKFRIQFGSDGGVNGLGFWIDEIAFDTGDHISGALEGDLSVVAGIIGLAPNPSLGAVQVALAMPSTGSADVAVYDAGGRCLRHLYNGRLPVGTTRLNWDGADHNGRPVSSGVYFIRMETEDQSWARRVVLARRR</sequence>
<dbReference type="AlphaFoldDB" id="A0A948RVY8"/>
<evidence type="ECO:0000256" key="3">
    <source>
        <dbReference type="ARBA" id="ARBA00022825"/>
    </source>
</evidence>
<dbReference type="Proteomes" id="UP000777784">
    <property type="component" value="Unassembled WGS sequence"/>
</dbReference>
<dbReference type="Gene3D" id="3.40.50.200">
    <property type="entry name" value="Peptidase S8/S53 domain"/>
    <property type="match status" value="1"/>
</dbReference>